<reference evidence="5" key="3">
    <citation type="journal article" date="2019" name="Int. J. Syst. Evol. Microbiol.">
        <title>The Global Catalogue of Microorganisms (GCM) 10K type strain sequencing project: providing services to taxonomists for standard genome sequencing and annotation.</title>
        <authorList>
            <consortium name="The Broad Institute Genomics Platform"/>
            <consortium name="The Broad Institute Genome Sequencing Center for Infectious Disease"/>
            <person name="Wu L."/>
            <person name="Ma J."/>
        </authorList>
    </citation>
    <scope>NUCLEOTIDE SEQUENCE [LARGE SCALE GENOMIC DNA]</scope>
    <source>
        <strain evidence="5">CCM 4175</strain>
    </source>
</reference>
<dbReference type="OrthoDB" id="2300997at2"/>
<dbReference type="Proteomes" id="UP000652995">
    <property type="component" value="Unassembled WGS sequence"/>
</dbReference>
<evidence type="ECO:0000313" key="4">
    <source>
        <dbReference type="Proteomes" id="UP000243706"/>
    </source>
</evidence>
<proteinExistence type="predicted"/>
<gene>
    <name evidence="2" type="ORF">GCM10007183_17190</name>
    <name evidence="3" type="ORF">SAMEA4412661_00475</name>
</gene>
<dbReference type="InterPro" id="IPR021361">
    <property type="entry name" value="Tad2-like_dom"/>
</dbReference>
<evidence type="ECO:0000313" key="3">
    <source>
        <dbReference type="EMBL" id="SNW00533.1"/>
    </source>
</evidence>
<feature type="domain" description="Thoeris anti-defense 2-like" evidence="1">
    <location>
        <begin position="1"/>
        <end position="69"/>
    </location>
</feature>
<dbReference type="EMBL" id="LT906464">
    <property type="protein sequence ID" value="SNW00533.1"/>
    <property type="molecule type" value="Genomic_DNA"/>
</dbReference>
<reference evidence="3 4" key="2">
    <citation type="submission" date="2017-06" db="EMBL/GenBank/DDBJ databases">
        <authorList>
            <consortium name="Pathogen Informatics"/>
        </authorList>
    </citation>
    <scope>NUCLEOTIDE SEQUENCE [LARGE SCALE GENOMIC DNA]</scope>
    <source>
        <strain evidence="3 4">NCTC13833</strain>
    </source>
</reference>
<dbReference type="Proteomes" id="UP000243706">
    <property type="component" value="Chromosome 1"/>
</dbReference>
<keyword evidence="5" id="KW-1185">Reference proteome</keyword>
<evidence type="ECO:0000313" key="5">
    <source>
        <dbReference type="Proteomes" id="UP000652995"/>
    </source>
</evidence>
<dbReference type="Pfam" id="PF11195">
    <property type="entry name" value="Tad2-like"/>
    <property type="match status" value="1"/>
</dbReference>
<dbReference type="EMBL" id="BMCB01000010">
    <property type="protein sequence ID" value="GGA93529.1"/>
    <property type="molecule type" value="Genomic_DNA"/>
</dbReference>
<organism evidence="3 4">
    <name type="scientific">Staphylococcus muscae</name>
    <dbReference type="NCBI Taxonomy" id="1294"/>
    <lineage>
        <taxon>Bacteria</taxon>
        <taxon>Bacillati</taxon>
        <taxon>Bacillota</taxon>
        <taxon>Bacilli</taxon>
        <taxon>Bacillales</taxon>
        <taxon>Staphylococcaceae</taxon>
        <taxon>Staphylococcus</taxon>
    </lineage>
</organism>
<dbReference type="RefSeq" id="WP_020219729.1">
    <property type="nucleotide sequence ID" value="NZ_BMCB01000010.1"/>
</dbReference>
<reference evidence="2" key="1">
    <citation type="journal article" date="2014" name="Int. J. Syst. Evol. Microbiol.">
        <title>Complete genome of a new Firmicutes species belonging to the dominant human colonic microbiota ('Ruminococcus bicirculans') reveals two chromosomes and a selective capacity to utilize plant glucans.</title>
        <authorList>
            <consortium name="NISC Comparative Sequencing Program"/>
            <person name="Wegmann U."/>
            <person name="Louis P."/>
            <person name="Goesmann A."/>
            <person name="Henrissat B."/>
            <person name="Duncan S.H."/>
            <person name="Flint H.J."/>
        </authorList>
    </citation>
    <scope>NUCLEOTIDE SEQUENCE</scope>
    <source>
        <strain evidence="2">CCM 4175</strain>
    </source>
</reference>
<sequence>MNIQEATKLALEKGKSIYRKDLRNKGLRGEILPTNDSHHGMLYTIPDKKSYKQRWQPLAEDLVSDEWFVTGEELSSY</sequence>
<accession>A0A240BZQ9</accession>
<name>A0A240BZQ9_9STAP</name>
<evidence type="ECO:0000313" key="2">
    <source>
        <dbReference type="EMBL" id="GGA93529.1"/>
    </source>
</evidence>
<reference evidence="2" key="4">
    <citation type="submission" date="2024-05" db="EMBL/GenBank/DDBJ databases">
        <authorList>
            <person name="Sun Q."/>
            <person name="Sedlacek I."/>
        </authorList>
    </citation>
    <scope>NUCLEOTIDE SEQUENCE</scope>
    <source>
        <strain evidence="2">CCM 4175</strain>
    </source>
</reference>
<dbReference type="KEGG" id="smus:C7J88_09485"/>
<protein>
    <submittedName>
        <fullName evidence="3">Phage protein</fullName>
    </submittedName>
</protein>
<evidence type="ECO:0000259" key="1">
    <source>
        <dbReference type="Pfam" id="PF11195"/>
    </source>
</evidence>
<dbReference type="AlphaFoldDB" id="A0A240BZQ9"/>